<comment type="catalytic activity">
    <reaction evidence="4">
        <text>L-methionine sulfone + acetyl-CoA = N-acetyl-L-methionine sulfone + CoA + H(+)</text>
        <dbReference type="Rhea" id="RHEA:47656"/>
        <dbReference type="ChEBI" id="CHEBI:15378"/>
        <dbReference type="ChEBI" id="CHEBI:57287"/>
        <dbReference type="ChEBI" id="CHEBI:57288"/>
        <dbReference type="ChEBI" id="CHEBI:87824"/>
        <dbReference type="ChEBI" id="CHEBI:87825"/>
    </reaction>
</comment>
<gene>
    <name evidence="6" type="ORF">FJU30_16695</name>
</gene>
<keyword evidence="1 6" id="KW-0808">Transferase</keyword>
<dbReference type="PANTHER" id="PTHR43072:SF23">
    <property type="entry name" value="UPF0039 PROTEIN C11D3.02C"/>
    <property type="match status" value="1"/>
</dbReference>
<dbReference type="SUPFAM" id="SSF55729">
    <property type="entry name" value="Acyl-CoA N-acyltransferases (Nat)"/>
    <property type="match status" value="1"/>
</dbReference>
<evidence type="ECO:0000256" key="4">
    <source>
        <dbReference type="ARBA" id="ARBA00051334"/>
    </source>
</evidence>
<dbReference type="Gene3D" id="3.40.630.30">
    <property type="match status" value="1"/>
</dbReference>
<dbReference type="AlphaFoldDB" id="A0A5J5FWS9"/>
<keyword evidence="7" id="KW-1185">Reference proteome</keyword>
<dbReference type="PANTHER" id="PTHR43072">
    <property type="entry name" value="N-ACETYLTRANSFERASE"/>
    <property type="match status" value="1"/>
</dbReference>
<evidence type="ECO:0000256" key="3">
    <source>
        <dbReference type="ARBA" id="ARBA00050603"/>
    </source>
</evidence>
<dbReference type="CDD" id="cd04301">
    <property type="entry name" value="NAT_SF"/>
    <property type="match status" value="1"/>
</dbReference>
<dbReference type="InterPro" id="IPR000182">
    <property type="entry name" value="GNAT_dom"/>
</dbReference>
<comment type="catalytic activity">
    <reaction evidence="3">
        <text>L-methionine sulfoximine + acetyl-CoA = N-acetyl-L-methionine sulfoximine + CoA + H(+)</text>
        <dbReference type="Rhea" id="RHEA:47660"/>
        <dbReference type="ChEBI" id="CHEBI:15378"/>
        <dbReference type="ChEBI" id="CHEBI:57287"/>
        <dbReference type="ChEBI" id="CHEBI:57288"/>
        <dbReference type="ChEBI" id="CHEBI:87826"/>
        <dbReference type="ChEBI" id="CHEBI:87827"/>
    </reaction>
</comment>
<dbReference type="FunFam" id="3.40.630.30:FF:000026">
    <property type="entry name" value="Phosphinothricin acetyltransferase"/>
    <property type="match status" value="1"/>
</dbReference>
<dbReference type="GO" id="GO:0016747">
    <property type="term" value="F:acyltransferase activity, transferring groups other than amino-acyl groups"/>
    <property type="evidence" value="ECO:0007669"/>
    <property type="project" value="InterPro"/>
</dbReference>
<reference evidence="6 7" key="1">
    <citation type="submission" date="2019-09" db="EMBL/GenBank/DDBJ databases">
        <authorList>
            <person name="Li Y."/>
        </authorList>
    </citation>
    <scope>NUCLEOTIDE SEQUENCE [LARGE SCALE GENOMIC DNA]</scope>
    <source>
        <strain evidence="6 7">L3-3HA</strain>
    </source>
</reference>
<evidence type="ECO:0000259" key="5">
    <source>
        <dbReference type="PROSITE" id="PS51186"/>
    </source>
</evidence>
<organism evidence="6 7">
    <name type="scientific">Affinibrenneria salicis</name>
    <dbReference type="NCBI Taxonomy" id="2590031"/>
    <lineage>
        <taxon>Bacteria</taxon>
        <taxon>Pseudomonadati</taxon>
        <taxon>Pseudomonadota</taxon>
        <taxon>Gammaproteobacteria</taxon>
        <taxon>Enterobacterales</taxon>
        <taxon>Pectobacteriaceae</taxon>
        <taxon>Affinibrenneria</taxon>
    </lineage>
</organism>
<evidence type="ECO:0000313" key="7">
    <source>
        <dbReference type="Proteomes" id="UP000335415"/>
    </source>
</evidence>
<dbReference type="OrthoDB" id="5459937at2"/>
<protein>
    <submittedName>
        <fullName evidence="6">N-acetyltransferase family protein</fullName>
    </submittedName>
</protein>
<evidence type="ECO:0000256" key="1">
    <source>
        <dbReference type="ARBA" id="ARBA00022679"/>
    </source>
</evidence>
<feature type="domain" description="N-acetyltransferase" evidence="5">
    <location>
        <begin position="1"/>
        <end position="160"/>
    </location>
</feature>
<dbReference type="EMBL" id="VYKJ01000009">
    <property type="protein sequence ID" value="KAA8998222.1"/>
    <property type="molecule type" value="Genomic_DNA"/>
</dbReference>
<proteinExistence type="predicted"/>
<keyword evidence="2" id="KW-0012">Acyltransferase</keyword>
<sequence>MKQVNCTEQRHAAQILAIFNEAILNSTALYDYHARTDDDMRAWFAAKSKNNLPVFGIEDEQGNLLGFATYGAFRDRPANKYSIEHSIYVHKDARGQGIGRRLLNELIESAKAQGFHTLIGGIDAENHVSIVMHEKAGFRHAGTIAQAAFKFDRWLDLAFYQLILDTPQNPVAD</sequence>
<comment type="caution">
    <text evidence="6">The sequence shown here is derived from an EMBL/GenBank/DDBJ whole genome shotgun (WGS) entry which is preliminary data.</text>
</comment>
<dbReference type="Proteomes" id="UP000335415">
    <property type="component" value="Unassembled WGS sequence"/>
</dbReference>
<evidence type="ECO:0000313" key="6">
    <source>
        <dbReference type="EMBL" id="KAA8998222.1"/>
    </source>
</evidence>
<accession>A0A5J5FWS9</accession>
<dbReference type="PROSITE" id="PS51186">
    <property type="entry name" value="GNAT"/>
    <property type="match status" value="1"/>
</dbReference>
<dbReference type="InterPro" id="IPR016181">
    <property type="entry name" value="Acyl_CoA_acyltransferase"/>
</dbReference>
<dbReference type="Pfam" id="PF00583">
    <property type="entry name" value="Acetyltransf_1"/>
    <property type="match status" value="1"/>
</dbReference>
<name>A0A5J5FWS9_9GAMM</name>
<evidence type="ECO:0000256" key="2">
    <source>
        <dbReference type="ARBA" id="ARBA00023315"/>
    </source>
</evidence>